<evidence type="ECO:0000256" key="5">
    <source>
        <dbReference type="ARBA" id="ARBA00022741"/>
    </source>
</evidence>
<dbReference type="RefSeq" id="WP_060777935.1">
    <property type="nucleotide sequence ID" value="NZ_CAJHLF010000003.1"/>
</dbReference>
<evidence type="ECO:0000256" key="8">
    <source>
        <dbReference type="ARBA" id="ARBA00032386"/>
    </source>
</evidence>
<dbReference type="Proteomes" id="UP001069145">
    <property type="component" value="Unassembled WGS sequence"/>
</dbReference>
<dbReference type="EMBL" id="CP065662">
    <property type="protein sequence ID" value="QPS01221.1"/>
    <property type="molecule type" value="Genomic_DNA"/>
</dbReference>
<dbReference type="GO" id="GO:0006096">
    <property type="term" value="P:glycolytic process"/>
    <property type="evidence" value="ECO:0007669"/>
    <property type="project" value="InterPro"/>
</dbReference>
<gene>
    <name evidence="10" type="ORF">I6G68_07600</name>
    <name evidence="9" type="ORF">ODY43_03990</name>
</gene>
<keyword evidence="4 10" id="KW-0808">Transferase</keyword>
<dbReference type="PROSITE" id="PS01125">
    <property type="entry name" value="ROK"/>
    <property type="match status" value="1"/>
</dbReference>
<name>A0A109REA5_9LACT</name>
<dbReference type="EC" id="2.7.1.2" evidence="2"/>
<dbReference type="GO" id="GO:0004340">
    <property type="term" value="F:glucokinase activity"/>
    <property type="evidence" value="ECO:0007669"/>
    <property type="project" value="UniProtKB-EC"/>
</dbReference>
<dbReference type="InterPro" id="IPR000600">
    <property type="entry name" value="ROK"/>
</dbReference>
<dbReference type="Pfam" id="PF00480">
    <property type="entry name" value="ROK"/>
    <property type="match status" value="1"/>
</dbReference>
<dbReference type="Proteomes" id="UP000594771">
    <property type="component" value="Chromosome"/>
</dbReference>
<protein>
    <recommendedName>
        <fullName evidence="3">Glucokinase</fullName>
        <ecNumber evidence="2">2.7.1.2</ecNumber>
    </recommendedName>
    <alternativeName>
        <fullName evidence="8">Glucose kinase</fullName>
    </alternativeName>
</protein>
<dbReference type="GeneID" id="35767687"/>
<evidence type="ECO:0000256" key="4">
    <source>
        <dbReference type="ARBA" id="ARBA00022679"/>
    </source>
</evidence>
<sequence>MAFIVGIDLGGTTAKLALFTPDLEKIDQWQIPTDTSDHGRNIVSNLAKTIQDHVEATHLDLRDCMGIGMGSPGAINREGGTVTGAYNLGWENEIAVVDQFQNRLGQLPVYIENDANVAALGELAKGAGSKSQNMILVTLGTGVGGGIICQGELLLGQGSAGEIGHMTSEVDGYLCTCGSRGCVETLASATGILRLSKDYARDSRFDSSLAKQLRGGQEVDVKSIVDAAKMGDLLAEKVMERSLKALALCLSQLTCIFNPEQIVLGGGVANAGQYLIDKMTPILKEYTYRPNLRQVKISLAQLGNDAGVIGAANLVRQKSKE</sequence>
<dbReference type="KEGG" id="aun:AWM73_02450"/>
<keyword evidence="5" id="KW-0547">Nucleotide-binding</keyword>
<dbReference type="GO" id="GO:0005737">
    <property type="term" value="C:cytoplasm"/>
    <property type="evidence" value="ECO:0007669"/>
    <property type="project" value="InterPro"/>
</dbReference>
<evidence type="ECO:0000256" key="2">
    <source>
        <dbReference type="ARBA" id="ARBA00012323"/>
    </source>
</evidence>
<evidence type="ECO:0000256" key="6">
    <source>
        <dbReference type="ARBA" id="ARBA00022777"/>
    </source>
</evidence>
<reference evidence="10 11" key="1">
    <citation type="submission" date="2020-12" db="EMBL/GenBank/DDBJ databases">
        <title>FDA dAtabase for Regulatory Grade micrObial Sequences (FDA-ARGOS): Supporting development and validation of Infectious Disease Dx tests.</title>
        <authorList>
            <person name="Sproer C."/>
            <person name="Gronow S."/>
            <person name="Severitt S."/>
            <person name="Schroder I."/>
            <person name="Tallon L."/>
            <person name="Sadzewicz L."/>
            <person name="Zhao X."/>
            <person name="Boylan J."/>
            <person name="Ott S."/>
            <person name="Bowen H."/>
            <person name="Vavikolanu K."/>
            <person name="Mehta A."/>
            <person name="Aluvathingal J."/>
            <person name="Nadendla S."/>
            <person name="Lowell S."/>
            <person name="Myers T."/>
            <person name="Yan Y."/>
            <person name="Sichtig H."/>
        </authorList>
    </citation>
    <scope>NUCLEOTIDE SEQUENCE [LARGE SCALE GENOMIC DNA]</scope>
    <source>
        <strain evidence="10 11">FDAARGOS_911</strain>
    </source>
</reference>
<keyword evidence="7" id="KW-0067">ATP-binding</keyword>
<dbReference type="GO" id="GO:0005524">
    <property type="term" value="F:ATP binding"/>
    <property type="evidence" value="ECO:0007669"/>
    <property type="project" value="UniProtKB-KW"/>
</dbReference>
<accession>A0A109REA5</accession>
<evidence type="ECO:0000313" key="11">
    <source>
        <dbReference type="Proteomes" id="UP000594771"/>
    </source>
</evidence>
<dbReference type="NCBIfam" id="TIGR00744">
    <property type="entry name" value="ROK_glcA_fam"/>
    <property type="match status" value="1"/>
</dbReference>
<keyword evidence="6 10" id="KW-0418">Kinase</keyword>
<dbReference type="InterPro" id="IPR043129">
    <property type="entry name" value="ATPase_NBD"/>
</dbReference>
<keyword evidence="12" id="KW-1185">Reference proteome</keyword>
<comment type="similarity">
    <text evidence="1">Belongs to the ROK (NagC/XylR) family.</text>
</comment>
<dbReference type="OrthoDB" id="9810372at2"/>
<organism evidence="10 11">
    <name type="scientific">Aerococcus urinae</name>
    <dbReference type="NCBI Taxonomy" id="1376"/>
    <lineage>
        <taxon>Bacteria</taxon>
        <taxon>Bacillati</taxon>
        <taxon>Bacillota</taxon>
        <taxon>Bacilli</taxon>
        <taxon>Lactobacillales</taxon>
        <taxon>Aerococcaceae</taxon>
        <taxon>Aerococcus</taxon>
    </lineage>
</organism>
<dbReference type="EMBL" id="JAOTML010000003">
    <property type="protein sequence ID" value="MCY3053144.1"/>
    <property type="molecule type" value="Genomic_DNA"/>
</dbReference>
<evidence type="ECO:0000313" key="9">
    <source>
        <dbReference type="EMBL" id="MCY3053144.1"/>
    </source>
</evidence>
<dbReference type="PANTHER" id="PTHR18964">
    <property type="entry name" value="ROK (REPRESSOR, ORF, KINASE) FAMILY"/>
    <property type="match status" value="1"/>
</dbReference>
<evidence type="ECO:0000256" key="3">
    <source>
        <dbReference type="ARBA" id="ARBA00014701"/>
    </source>
</evidence>
<proteinExistence type="inferred from homology"/>
<evidence type="ECO:0000256" key="7">
    <source>
        <dbReference type="ARBA" id="ARBA00022840"/>
    </source>
</evidence>
<dbReference type="PANTHER" id="PTHR18964:SF149">
    <property type="entry name" value="BIFUNCTIONAL UDP-N-ACETYLGLUCOSAMINE 2-EPIMERASE_N-ACETYLMANNOSAMINE KINASE"/>
    <property type="match status" value="1"/>
</dbReference>
<reference evidence="9" key="2">
    <citation type="submission" date="2022-09" db="EMBL/GenBank/DDBJ databases">
        <title>Aerococcus urinae taxonomy study.</title>
        <authorList>
            <person name="Christensen J."/>
            <person name="Senneby E."/>
        </authorList>
    </citation>
    <scope>NUCLEOTIDE SEQUENCE</scope>
    <source>
        <strain evidence="9">NLD-066-U95</strain>
    </source>
</reference>
<dbReference type="AlphaFoldDB" id="A0A109REA5"/>
<evidence type="ECO:0000256" key="1">
    <source>
        <dbReference type="ARBA" id="ARBA00006479"/>
    </source>
</evidence>
<dbReference type="SUPFAM" id="SSF53067">
    <property type="entry name" value="Actin-like ATPase domain"/>
    <property type="match status" value="1"/>
</dbReference>
<evidence type="ECO:0000313" key="10">
    <source>
        <dbReference type="EMBL" id="QPS01221.1"/>
    </source>
</evidence>
<dbReference type="Gene3D" id="3.30.420.40">
    <property type="match status" value="2"/>
</dbReference>
<dbReference type="InterPro" id="IPR049874">
    <property type="entry name" value="ROK_cs"/>
</dbReference>
<dbReference type="InterPro" id="IPR004654">
    <property type="entry name" value="ROK_glcA"/>
</dbReference>
<evidence type="ECO:0000313" key="12">
    <source>
        <dbReference type="Proteomes" id="UP001069145"/>
    </source>
</evidence>